<evidence type="ECO:0000313" key="2">
    <source>
        <dbReference type="EMBL" id="QAY19130.1"/>
    </source>
</evidence>
<dbReference type="EMBL" id="CP034940">
    <property type="protein sequence ID" value="QAY19130.1"/>
    <property type="molecule type" value="Genomic_DNA"/>
</dbReference>
<feature type="compositionally biased region" description="Polar residues" evidence="1">
    <location>
        <begin position="164"/>
        <end position="187"/>
    </location>
</feature>
<sequence>MVVGLGALATGSGAVFSSAAFSASATSTADFRVVVEDNLVLEAGDSFRNGDGAYLDNPSGKFYGGSDDLFSGDSGLNGLEPDELPAAYANDRTNSDLEVETAVQNFEEFKFDNFLQVTNEGTETREVGIRFNLYGADVNDGPIKKQDLIQAYEFYNEGGDGGKISTNGSPGGSVSSQTLKATTSVNPGETEQIGLKIDLTVGSISDDIAEAAAPGTNDVFNGGGEYDTVHLVESIRVGSDSAGD</sequence>
<proteinExistence type="predicted"/>
<gene>
    <name evidence="2" type="ORF">EO776_03585</name>
</gene>
<evidence type="ECO:0008006" key="4">
    <source>
        <dbReference type="Google" id="ProtNLM"/>
    </source>
</evidence>
<accession>A0A256K1C5</accession>
<reference evidence="3" key="1">
    <citation type="submission" date="2019-01" db="EMBL/GenBank/DDBJ databases">
        <title>Complete genome of Halorubrum ezzemoulense strain FB21.</title>
        <authorList>
            <person name="Feng Y."/>
            <person name="Louyakis A.S."/>
            <person name="Papke R.T."/>
            <person name="Gogarten J.P."/>
        </authorList>
    </citation>
    <scope>NUCLEOTIDE SEQUENCE [LARGE SCALE GENOMIC DNA]</scope>
    <source>
        <strain evidence="3">Fb21</strain>
    </source>
</reference>
<protein>
    <recommendedName>
        <fullName evidence="4">DUF1102 domain-containing protein</fullName>
    </recommendedName>
</protein>
<feature type="region of interest" description="Disordered" evidence="1">
    <location>
        <begin position="162"/>
        <end position="187"/>
    </location>
</feature>
<dbReference type="AlphaFoldDB" id="A0A256K1C5"/>
<evidence type="ECO:0000313" key="3">
    <source>
        <dbReference type="Proteomes" id="UP000293073"/>
    </source>
</evidence>
<name>A0A256K1C5_HALEZ</name>
<dbReference type="Proteomes" id="UP000293073">
    <property type="component" value="Chromosome"/>
</dbReference>
<organism evidence="2 3">
    <name type="scientific">Halorubrum ezzemoulense</name>
    <name type="common">Halorubrum chaoviator</name>
    <dbReference type="NCBI Taxonomy" id="337243"/>
    <lineage>
        <taxon>Archaea</taxon>
        <taxon>Methanobacteriati</taxon>
        <taxon>Methanobacteriota</taxon>
        <taxon>Stenosarchaea group</taxon>
        <taxon>Halobacteria</taxon>
        <taxon>Halobacteriales</taxon>
        <taxon>Haloferacaceae</taxon>
        <taxon>Halorubrum</taxon>
    </lineage>
</organism>
<evidence type="ECO:0000256" key="1">
    <source>
        <dbReference type="SAM" id="MobiDB-lite"/>
    </source>
</evidence>
<dbReference type="KEGG" id="hezz:EO776_03585"/>